<dbReference type="AlphaFoldDB" id="A0A7J0F413"/>
<keyword evidence="2" id="KW-1185">Reference proteome</keyword>
<protein>
    <submittedName>
        <fullName evidence="1">Uncharacterized protein</fullName>
    </submittedName>
</protein>
<organism evidence="1 2">
    <name type="scientific">Actinidia rufa</name>
    <dbReference type="NCBI Taxonomy" id="165716"/>
    <lineage>
        <taxon>Eukaryota</taxon>
        <taxon>Viridiplantae</taxon>
        <taxon>Streptophyta</taxon>
        <taxon>Embryophyta</taxon>
        <taxon>Tracheophyta</taxon>
        <taxon>Spermatophyta</taxon>
        <taxon>Magnoliopsida</taxon>
        <taxon>eudicotyledons</taxon>
        <taxon>Gunneridae</taxon>
        <taxon>Pentapetalae</taxon>
        <taxon>asterids</taxon>
        <taxon>Ericales</taxon>
        <taxon>Actinidiaceae</taxon>
        <taxon>Actinidia</taxon>
    </lineage>
</organism>
<sequence>MVYTLSGIRLPSAPFVHKLSGSTSNGDRKNINLSCFLKKHSSSLRSSNDSDSPSSVVAASEKVLVPGGHVDDSLSSTDILEVAEKVSGDPLSSTDQLEVPDIVPGGAQLPTSTACIAITASYHHNLAKSNKEIAVAEIARFTPSQEA</sequence>
<evidence type="ECO:0000313" key="2">
    <source>
        <dbReference type="Proteomes" id="UP000585474"/>
    </source>
</evidence>
<accession>A0A7J0F413</accession>
<evidence type="ECO:0000313" key="1">
    <source>
        <dbReference type="EMBL" id="GFY93425.1"/>
    </source>
</evidence>
<dbReference type="EMBL" id="BJWL01000008">
    <property type="protein sequence ID" value="GFY93425.1"/>
    <property type="molecule type" value="Genomic_DNA"/>
</dbReference>
<comment type="caution">
    <text evidence="1">The sequence shown here is derived from an EMBL/GenBank/DDBJ whole genome shotgun (WGS) entry which is preliminary data.</text>
</comment>
<dbReference type="OrthoDB" id="1303168at2759"/>
<reference evidence="1 2" key="1">
    <citation type="submission" date="2019-07" db="EMBL/GenBank/DDBJ databases">
        <title>De Novo Assembly of kiwifruit Actinidia rufa.</title>
        <authorList>
            <person name="Sugita-Konishi S."/>
            <person name="Sato K."/>
            <person name="Mori E."/>
            <person name="Abe Y."/>
            <person name="Kisaki G."/>
            <person name="Hamano K."/>
            <person name="Suezawa K."/>
            <person name="Otani M."/>
            <person name="Fukuda T."/>
            <person name="Manabe T."/>
            <person name="Gomi K."/>
            <person name="Tabuchi M."/>
            <person name="Akimitsu K."/>
            <person name="Kataoka I."/>
        </authorList>
    </citation>
    <scope>NUCLEOTIDE SEQUENCE [LARGE SCALE GENOMIC DNA]</scope>
    <source>
        <strain evidence="2">cv. Fuchu</strain>
    </source>
</reference>
<dbReference type="Proteomes" id="UP000585474">
    <property type="component" value="Unassembled WGS sequence"/>
</dbReference>
<gene>
    <name evidence="1" type="ORF">Acr_08g0018210</name>
</gene>
<proteinExistence type="predicted"/>
<name>A0A7J0F413_9ERIC</name>